<dbReference type="SMART" id="SM00220">
    <property type="entry name" value="S_TKc"/>
    <property type="match status" value="1"/>
</dbReference>
<feature type="binding site" evidence="6">
    <location>
        <position position="578"/>
    </location>
    <ligand>
        <name>ATP</name>
        <dbReference type="ChEBI" id="CHEBI:30616"/>
    </ligand>
</feature>
<proteinExistence type="inferred from homology"/>
<dbReference type="InterPro" id="IPR017441">
    <property type="entry name" value="Protein_kinase_ATP_BS"/>
</dbReference>
<dbReference type="PRINTS" id="PR00463">
    <property type="entry name" value="EP450I"/>
</dbReference>
<dbReference type="PROSITE" id="PS00086">
    <property type="entry name" value="CYTOCHROME_P450"/>
    <property type="match status" value="1"/>
</dbReference>
<reference evidence="9 10" key="1">
    <citation type="journal article" date="2016" name="Genome Biol. Evol.">
        <title>Divergent and convergent evolution of fungal pathogenicity.</title>
        <authorList>
            <person name="Shang Y."/>
            <person name="Xiao G."/>
            <person name="Zheng P."/>
            <person name="Cen K."/>
            <person name="Zhan S."/>
            <person name="Wang C."/>
        </authorList>
    </citation>
    <scope>NUCLEOTIDE SEQUENCE [LARGE SCALE GENOMIC DNA]</scope>
    <source>
        <strain evidence="9 10">RCEF 264</strain>
    </source>
</reference>
<dbReference type="EMBL" id="AZHD01000005">
    <property type="protein sequence ID" value="OAA63469.1"/>
    <property type="molecule type" value="Genomic_DNA"/>
</dbReference>
<dbReference type="InterPro" id="IPR001128">
    <property type="entry name" value="Cyt_P450"/>
</dbReference>
<dbReference type="PROSITE" id="PS00107">
    <property type="entry name" value="PROTEIN_KINASE_ATP"/>
    <property type="match status" value="1"/>
</dbReference>
<evidence type="ECO:0000256" key="7">
    <source>
        <dbReference type="SAM" id="Phobius"/>
    </source>
</evidence>
<comment type="similarity">
    <text evidence="1">Belongs to the cytochrome P450 family.</text>
</comment>
<evidence type="ECO:0000256" key="2">
    <source>
        <dbReference type="ARBA" id="ARBA00022723"/>
    </source>
</evidence>
<gene>
    <name evidence="9" type="ORF">SPI_03632</name>
</gene>
<protein>
    <submittedName>
        <fullName evidence="9">Cytochrome P450</fullName>
    </submittedName>
</protein>
<dbReference type="InterPro" id="IPR002401">
    <property type="entry name" value="Cyt_P450_E_grp-I"/>
</dbReference>
<dbReference type="SUPFAM" id="SSF56112">
    <property type="entry name" value="Protein kinase-like (PK-like)"/>
    <property type="match status" value="1"/>
</dbReference>
<comment type="cofactor">
    <cofactor evidence="5">
        <name>heme</name>
        <dbReference type="ChEBI" id="CHEBI:30413"/>
    </cofactor>
</comment>
<dbReference type="GO" id="GO:0005506">
    <property type="term" value="F:iron ion binding"/>
    <property type="evidence" value="ECO:0007669"/>
    <property type="project" value="InterPro"/>
</dbReference>
<keyword evidence="7" id="KW-0812">Transmembrane</keyword>
<evidence type="ECO:0000313" key="9">
    <source>
        <dbReference type="EMBL" id="OAA63469.1"/>
    </source>
</evidence>
<keyword evidence="7" id="KW-0472">Membrane</keyword>
<keyword evidence="10" id="KW-1185">Reference proteome</keyword>
<keyword evidence="3" id="KW-0560">Oxidoreductase</keyword>
<evidence type="ECO:0000256" key="3">
    <source>
        <dbReference type="ARBA" id="ARBA00023002"/>
    </source>
</evidence>
<keyword evidence="5" id="KW-0349">Heme</keyword>
<dbReference type="Gene3D" id="1.10.510.10">
    <property type="entry name" value="Transferase(Phosphotransferase) domain 1"/>
    <property type="match status" value="1"/>
</dbReference>
<accession>A0A167W8K4</accession>
<dbReference type="GO" id="GO:0020037">
    <property type="term" value="F:heme binding"/>
    <property type="evidence" value="ECO:0007669"/>
    <property type="project" value="InterPro"/>
</dbReference>
<comment type="caution">
    <text evidence="9">The sequence shown here is derived from an EMBL/GenBank/DDBJ whole genome shotgun (WGS) entry which is preliminary data.</text>
</comment>
<sequence>MAPSFTNTVLQNLRGSSPPILVLGTVLYYAFAASALAFFLYYVIGSEITRFRVRIPNLPGPRGLPIVGSLPWLRGKVNAEQYRIWSKKYGDVFQVQLGERTVVVVNGADAARELFLGQREATKSRPIFYVLHRKVQGGSPTTSIGTSPWSESCKQRRKVAATAMNRSAVESYVPIINSESRNLLKDLLDATLRSTDGSVDVRDPVRKYVMNMVLTLNYGTRVEDVKQLRGNTVFAEMAFVETEISRLRNTAGNYENYVPLLRPVKAVISWLGYGNDKYAAEIGRRRVGYHKVLLDNLRAEVASGTDKPCIQGNVLKDPESKGLTEGELLSVSLSMMAGSDSSQPVVAWALMVLAHRPDIQEKAFAALVKADSGILSAPDVSNSKVDYIDGFTKELGRFYTPLKLGLPRATSDDVPAKWRGATIPTKTFLFLNSWACSRDERVFANPDEFLPERWLEEKTTHLHQFAFGMGSRMCIANILAHKALYTAFVHIIAHFEVLPAPSPEKPKVFPTSGFDSLPSDTLFEEEELPDYRADRFLPVDLGQVLRDRYQICAKLGFGSSSTTWLARDLRDRNHVALKIYVHTSEKLREIPVYERIMARIAETRHTGRSRVRLLYDNFTAPCGQHPVLVFQPAQMSMRDFRTVFFKKGFEEDFVRSAVSELLRAVDFLHTECQVIHTDIHPGNLLLGVYDKGKDLFEQLEAAEFDDPVPRKIVSPERTIYLSRAMRPRAGPLLLADFGEARLDARLHGGDIMPREYRAPEVLAHIAWTFPVDIWSVALTAWDLLMPQRLFTARDGDGNICDASHLAQIIAAIGDAPLHFKKRNQKYTIDFWDEDGTWTGIVPIPVERTLEVALGDKLRDPARFLSFMRRILRWNPEERPSANELLSDPWLTNN</sequence>
<feature type="transmembrane region" description="Helical" evidence="7">
    <location>
        <begin position="20"/>
        <end position="44"/>
    </location>
</feature>
<dbReference type="InterPro" id="IPR050364">
    <property type="entry name" value="Cytochrome_P450_fung"/>
</dbReference>
<keyword evidence="6" id="KW-0547">Nucleotide-binding</keyword>
<keyword evidence="6" id="KW-0067">ATP-binding</keyword>
<dbReference type="Proteomes" id="UP000076874">
    <property type="component" value="Unassembled WGS sequence"/>
</dbReference>
<dbReference type="Gene3D" id="1.10.630.10">
    <property type="entry name" value="Cytochrome P450"/>
    <property type="match status" value="1"/>
</dbReference>
<evidence type="ECO:0000256" key="5">
    <source>
        <dbReference type="PIRSR" id="PIRSR602401-1"/>
    </source>
</evidence>
<dbReference type="SUPFAM" id="SSF48264">
    <property type="entry name" value="Cytochrome P450"/>
    <property type="match status" value="1"/>
</dbReference>
<dbReference type="Pfam" id="PF00069">
    <property type="entry name" value="Pkinase"/>
    <property type="match status" value="1"/>
</dbReference>
<dbReference type="PANTHER" id="PTHR46300:SF9">
    <property type="entry name" value="P450, PUTATIVE-RELATED"/>
    <property type="match status" value="1"/>
</dbReference>
<keyword evidence="4 5" id="KW-0408">Iron</keyword>
<dbReference type="InterPro" id="IPR017972">
    <property type="entry name" value="Cyt_P450_CS"/>
</dbReference>
<dbReference type="GO" id="GO:0004672">
    <property type="term" value="F:protein kinase activity"/>
    <property type="evidence" value="ECO:0007669"/>
    <property type="project" value="InterPro"/>
</dbReference>
<dbReference type="GO" id="GO:0005524">
    <property type="term" value="F:ATP binding"/>
    <property type="evidence" value="ECO:0007669"/>
    <property type="project" value="UniProtKB-UniRule"/>
</dbReference>
<dbReference type="Gene3D" id="3.30.200.20">
    <property type="entry name" value="Phosphorylase Kinase, domain 1"/>
    <property type="match status" value="1"/>
</dbReference>
<evidence type="ECO:0000256" key="4">
    <source>
        <dbReference type="ARBA" id="ARBA00023004"/>
    </source>
</evidence>
<dbReference type="AlphaFoldDB" id="A0A167W8K4"/>
<dbReference type="InterPro" id="IPR000719">
    <property type="entry name" value="Prot_kinase_dom"/>
</dbReference>
<evidence type="ECO:0000256" key="6">
    <source>
        <dbReference type="PROSITE-ProRule" id="PRU10141"/>
    </source>
</evidence>
<dbReference type="GO" id="GO:0016705">
    <property type="term" value="F:oxidoreductase activity, acting on paired donors, with incorporation or reduction of molecular oxygen"/>
    <property type="evidence" value="ECO:0007669"/>
    <property type="project" value="InterPro"/>
</dbReference>
<feature type="binding site" description="axial binding residue" evidence="5">
    <location>
        <position position="474"/>
    </location>
    <ligand>
        <name>heme</name>
        <dbReference type="ChEBI" id="CHEBI:30413"/>
    </ligand>
    <ligandPart>
        <name>Fe</name>
        <dbReference type="ChEBI" id="CHEBI:18248"/>
    </ligandPart>
</feature>
<dbReference type="PROSITE" id="PS50011">
    <property type="entry name" value="PROTEIN_KINASE_DOM"/>
    <property type="match status" value="1"/>
</dbReference>
<evidence type="ECO:0000313" key="10">
    <source>
        <dbReference type="Proteomes" id="UP000076874"/>
    </source>
</evidence>
<dbReference type="GO" id="GO:0004497">
    <property type="term" value="F:monooxygenase activity"/>
    <property type="evidence" value="ECO:0007669"/>
    <property type="project" value="InterPro"/>
</dbReference>
<dbReference type="PANTHER" id="PTHR46300">
    <property type="entry name" value="P450, PUTATIVE (EUROFUNG)-RELATED-RELATED"/>
    <property type="match status" value="1"/>
</dbReference>
<dbReference type="STRING" id="1081102.A0A167W8K4"/>
<keyword evidence="7" id="KW-1133">Transmembrane helix</keyword>
<name>A0A167W8K4_9HYPO</name>
<dbReference type="InterPro" id="IPR011009">
    <property type="entry name" value="Kinase-like_dom_sf"/>
</dbReference>
<dbReference type="InterPro" id="IPR036396">
    <property type="entry name" value="Cyt_P450_sf"/>
</dbReference>
<keyword evidence="2 5" id="KW-0479">Metal-binding</keyword>
<dbReference type="OrthoDB" id="1055148at2759"/>
<dbReference type="Pfam" id="PF00067">
    <property type="entry name" value="p450"/>
    <property type="match status" value="1"/>
</dbReference>
<evidence type="ECO:0000256" key="1">
    <source>
        <dbReference type="ARBA" id="ARBA00010617"/>
    </source>
</evidence>
<evidence type="ECO:0000259" key="8">
    <source>
        <dbReference type="PROSITE" id="PS50011"/>
    </source>
</evidence>
<organism evidence="9 10">
    <name type="scientific">Niveomyces insectorum RCEF 264</name>
    <dbReference type="NCBI Taxonomy" id="1081102"/>
    <lineage>
        <taxon>Eukaryota</taxon>
        <taxon>Fungi</taxon>
        <taxon>Dikarya</taxon>
        <taxon>Ascomycota</taxon>
        <taxon>Pezizomycotina</taxon>
        <taxon>Sordariomycetes</taxon>
        <taxon>Hypocreomycetidae</taxon>
        <taxon>Hypocreales</taxon>
        <taxon>Cordycipitaceae</taxon>
        <taxon>Niveomyces</taxon>
    </lineage>
</organism>
<feature type="domain" description="Protein kinase" evidence="8">
    <location>
        <begin position="549"/>
        <end position="890"/>
    </location>
</feature>